<dbReference type="PANTHER" id="PTHR14919">
    <property type="entry name" value="KPL2-RELATED"/>
    <property type="match status" value="1"/>
</dbReference>
<dbReference type="Pfam" id="PF22946">
    <property type="entry name" value="SPEF2_D5"/>
    <property type="match status" value="1"/>
</dbReference>
<feature type="compositionally biased region" description="Polar residues" evidence="1">
    <location>
        <begin position="663"/>
        <end position="678"/>
    </location>
</feature>
<dbReference type="EMBL" id="QBLH01001669">
    <property type="protein sequence ID" value="TGZ51414.1"/>
    <property type="molecule type" value="Genomic_DNA"/>
</dbReference>
<dbReference type="Pfam" id="PF24082">
    <property type="entry name" value="SPEF2_C"/>
    <property type="match status" value="2"/>
</dbReference>
<dbReference type="Proteomes" id="UP000310200">
    <property type="component" value="Unassembled WGS sequence"/>
</dbReference>
<feature type="domain" description="SPEF2 C-terminal" evidence="3">
    <location>
        <begin position="1082"/>
        <end position="1138"/>
    </location>
</feature>
<keyword evidence="5" id="KW-1185">Reference proteome</keyword>
<reference evidence="4 5" key="1">
    <citation type="journal article" date="2019" name="Philos. Trans. R. Soc. Lond., B, Biol. Sci.">
        <title>Ant behaviour and brain gene expression of defending hosts depend on the ecological success of the intruding social parasite.</title>
        <authorList>
            <person name="Kaur R."/>
            <person name="Stoldt M."/>
            <person name="Jongepier E."/>
            <person name="Feldmeyer B."/>
            <person name="Menzel F."/>
            <person name="Bornberg-Bauer E."/>
            <person name="Foitzik S."/>
        </authorList>
    </citation>
    <scope>NUCLEOTIDE SEQUENCE [LARGE SCALE GENOMIC DNA]</scope>
    <source>
        <tissue evidence="4">Whole body</tissue>
    </source>
</reference>
<evidence type="ECO:0000313" key="5">
    <source>
        <dbReference type="Proteomes" id="UP000310200"/>
    </source>
</evidence>
<dbReference type="InterPro" id="IPR056199">
    <property type="entry name" value="SPEF2_C"/>
</dbReference>
<accession>A0A4V3SB39</accession>
<evidence type="ECO:0000256" key="1">
    <source>
        <dbReference type="SAM" id="MobiDB-lite"/>
    </source>
</evidence>
<feature type="domain" description="CPC1/SPEF2" evidence="2">
    <location>
        <begin position="302"/>
        <end position="435"/>
    </location>
</feature>
<name>A0A4V3SB39_9HYME</name>
<dbReference type="InterPro" id="IPR052634">
    <property type="entry name" value="Sperm_flagellar-bone_growth"/>
</dbReference>
<feature type="region of interest" description="Disordered" evidence="1">
    <location>
        <begin position="659"/>
        <end position="683"/>
    </location>
</feature>
<evidence type="ECO:0000259" key="2">
    <source>
        <dbReference type="Pfam" id="PF22946"/>
    </source>
</evidence>
<feature type="domain" description="SPEF2 C-terminal" evidence="3">
    <location>
        <begin position="907"/>
        <end position="1047"/>
    </location>
</feature>
<dbReference type="PANTHER" id="PTHR14919:SF0">
    <property type="entry name" value="SPERM FLAGELLAR PROTEIN 2"/>
    <property type="match status" value="1"/>
</dbReference>
<evidence type="ECO:0008006" key="6">
    <source>
        <dbReference type="Google" id="ProtNLM"/>
    </source>
</evidence>
<proteinExistence type="predicted"/>
<evidence type="ECO:0000313" key="4">
    <source>
        <dbReference type="EMBL" id="TGZ51414.1"/>
    </source>
</evidence>
<sequence length="1370" mass="159975">MASALKAWLRTRLGAIMDLTPETFGRYTRDGTLLAQILHSYDIITSNQLSTILRTRDPALSRVNLRTLRIWLKLINVTLSDECIEEISKGKGAASLQLFYKVYLSLEGKDRLHFIALQKERKYMPSRFNVSIVSEDPVPYVPPEDPLSTPLIEAADTVHWHRNKFWAITEACRRERERFEALMEYPAIQPIEHFVPEELPDKKQEVSERLDEFTRKHPARKTKKRYQVVECCPSKRSLDVSHEVEDPAAAADYIDFLKKRSEKAAKSHELKLKTQTTMMAEAWEQLLRKQDRSFDEALGRRVLDQSRYEKQMLRKLCEVRDLRNRIVENRRMVDEMLLKARESEQRLREDRHQETIKEEREDVEMEACRMRELRRRIREEKVRGMKEKHQDICSEIINDFADIAVKIADCRQANGNHIPNFAWNECRMSFLKNQPIFKLMDHFNNIEEKEDVEEMKNEEKMKMNEDDNVIDMENGTRRSSEEKKIEKELKAEKKQKLVQPELERQRSLADADFESYQDLASPWDQFVPKREEEAEEVYRLGCVVLGYIVHRLLEILYPYPAEIVGCPVPRVKVAAIILGITNVTLHEQLRELLENTGIRLLTMEDAINHCLERYKREMVDVEYIDLNISSATKGIKRLEAKNKTDDSRERHPKKIERSAKLATPQQSVAEEKQTQTPRQIPYDDMDPILSDTAQMDLRVSHLGSTDFERTEIEILLMDVSKSFDPDQSIVYNIIEDNVRQVRDIADSISSMILETLRKEEKAAIPKTEIKGKRNAAPDSTFAKLARRYRDLVEEWRYAVLFEIGRMHQRLDVLNAAARSDMTFFLDTMRQTFHRIHDYIVERYKREIESISEMANVFCFAIEEKRPIQQELLLDGDQFVVRPNVLMFPEDHGRFAAPIREAPSPLRFRIVQLGRLIDIFRRIAPRGLVSERVLVYVLQDLVSCGEEDCYPPFVPCAWRQLRPPDIEILIERLFGAAEYIEWREFVLYAMDLPVPSHQEILTARAAFRVQDPESRETVTREQFRSTPLWFLEMSTLHESFSNERLDHSDSDTIKNIILREEAQLGENVSSLGSDFIERSENDSGAILRLMLAKELLYRMYLVNQNSVHYTAMLLAFCKDENPSEGLGKAFTLAMGARVCTDIVEGERYVEKLVEQKRRIKELKLSRDYLRVEAYEVAREIVNYIINKTAEIVTVLERFRDRDLHRKRRIMIQQLNGRGEIDPSELLPPEVIAEHLVVEDPSAVSDEYEYEQSLVSTEDGTLEDHDGVQQDERVIFWLPRNVCLTVLSTCLPWLASQADLFQTGLSLGEGIARVYDELRDEELNDEEDLVLVHRLVNHGFIRELLRASSKFASRNMADLLRSILKDEDSRTT</sequence>
<comment type="caution">
    <text evidence="4">The sequence shown here is derived from an EMBL/GenBank/DDBJ whole genome shotgun (WGS) entry which is preliminary data.</text>
</comment>
<dbReference type="InterPro" id="IPR054517">
    <property type="entry name" value="SPEF2_D5"/>
</dbReference>
<protein>
    <recommendedName>
        <fullName evidence="6">Sperm flagellar protein 2</fullName>
    </recommendedName>
</protein>
<organism evidence="4 5">
    <name type="scientific">Temnothorax longispinosus</name>
    <dbReference type="NCBI Taxonomy" id="300112"/>
    <lineage>
        <taxon>Eukaryota</taxon>
        <taxon>Metazoa</taxon>
        <taxon>Ecdysozoa</taxon>
        <taxon>Arthropoda</taxon>
        <taxon>Hexapoda</taxon>
        <taxon>Insecta</taxon>
        <taxon>Pterygota</taxon>
        <taxon>Neoptera</taxon>
        <taxon>Endopterygota</taxon>
        <taxon>Hymenoptera</taxon>
        <taxon>Apocrita</taxon>
        <taxon>Aculeata</taxon>
        <taxon>Formicoidea</taxon>
        <taxon>Formicidae</taxon>
        <taxon>Myrmicinae</taxon>
        <taxon>Temnothorax</taxon>
    </lineage>
</organism>
<dbReference type="STRING" id="300112.A0A4V3SB39"/>
<gene>
    <name evidence="4" type="ORF">DBV15_08964</name>
</gene>
<evidence type="ECO:0000259" key="3">
    <source>
        <dbReference type="Pfam" id="PF24082"/>
    </source>
</evidence>